<evidence type="ECO:0000259" key="1">
    <source>
        <dbReference type="SMART" id="SM00930"/>
    </source>
</evidence>
<name>A0AA97AE21_9CYAN</name>
<accession>A0AA97AE21</accession>
<dbReference type="AlphaFoldDB" id="A0AA97AE21"/>
<gene>
    <name evidence="2" type="ORF">HJG54_00610</name>
</gene>
<feature type="domain" description="NIL" evidence="1">
    <location>
        <begin position="23"/>
        <end position="97"/>
    </location>
</feature>
<evidence type="ECO:0000313" key="2">
    <source>
        <dbReference type="EMBL" id="WNZ21510.1"/>
    </source>
</evidence>
<proteinExistence type="predicted"/>
<dbReference type="InterPro" id="IPR018449">
    <property type="entry name" value="NIL_domain"/>
</dbReference>
<dbReference type="InterPro" id="IPR045865">
    <property type="entry name" value="ACT-like_dom_sf"/>
</dbReference>
<organism evidence="2">
    <name type="scientific">Leptolyngbya sp. NK1-12</name>
    <dbReference type="NCBI Taxonomy" id="2547451"/>
    <lineage>
        <taxon>Bacteria</taxon>
        <taxon>Bacillati</taxon>
        <taxon>Cyanobacteriota</taxon>
        <taxon>Cyanophyceae</taxon>
        <taxon>Leptolyngbyales</taxon>
        <taxon>Leptolyngbyaceae</taxon>
        <taxon>Leptolyngbya group</taxon>
        <taxon>Leptolyngbya</taxon>
    </lineage>
</organism>
<dbReference type="Gene3D" id="3.30.70.260">
    <property type="match status" value="1"/>
</dbReference>
<dbReference type="SUPFAM" id="SSF55021">
    <property type="entry name" value="ACT-like"/>
    <property type="match status" value="1"/>
</dbReference>
<sequence length="103" mass="11839">MTSLKPYDVAVKLSSHSNDQRLTSTRIRIRIPKRYQQEPIISNLISQYSLTVNIAAALLGANAREDGWFDLELQGTVPQIQSALLYLNDLDLEIWYDSEQDDW</sequence>
<dbReference type="SMART" id="SM00930">
    <property type="entry name" value="NIL"/>
    <property type="match status" value="1"/>
</dbReference>
<protein>
    <submittedName>
        <fullName evidence="2">ABC transporter</fullName>
    </submittedName>
</protein>
<dbReference type="Pfam" id="PF09383">
    <property type="entry name" value="NIL"/>
    <property type="match status" value="1"/>
</dbReference>
<reference evidence="2" key="1">
    <citation type="submission" date="2020-05" db="EMBL/GenBank/DDBJ databases">
        <authorList>
            <person name="Zhu T."/>
            <person name="Keshari N."/>
            <person name="Lu X."/>
        </authorList>
    </citation>
    <scope>NUCLEOTIDE SEQUENCE</scope>
    <source>
        <strain evidence="2">NK1-12</strain>
    </source>
</reference>
<dbReference type="RefSeq" id="WP_051925104.1">
    <property type="nucleotide sequence ID" value="NZ_CP053586.1"/>
</dbReference>
<dbReference type="EMBL" id="CP053586">
    <property type="protein sequence ID" value="WNZ21510.1"/>
    <property type="molecule type" value="Genomic_DNA"/>
</dbReference>